<proteinExistence type="predicted"/>
<comment type="caution">
    <text evidence="1">The sequence shown here is derived from an EMBL/GenBank/DDBJ whole genome shotgun (WGS) entry which is preliminary data.</text>
</comment>
<reference evidence="1 2" key="1">
    <citation type="submission" date="2018-04" db="EMBL/GenBank/DDBJ databases">
        <title>Massilia violaceinigra sp. nov., a novel purple-pigmented bacterium isolated from Tianshan glacier, Xinjiang, China.</title>
        <authorList>
            <person name="Wang H."/>
        </authorList>
    </citation>
    <scope>NUCLEOTIDE SEQUENCE [LARGE SCALE GENOMIC DNA]</scope>
    <source>
        <strain evidence="1 2">B448-2</strain>
    </source>
</reference>
<organism evidence="1 2">
    <name type="scientific">Massilia glaciei</name>
    <dbReference type="NCBI Taxonomy" id="1524097"/>
    <lineage>
        <taxon>Bacteria</taxon>
        <taxon>Pseudomonadati</taxon>
        <taxon>Pseudomonadota</taxon>
        <taxon>Betaproteobacteria</taxon>
        <taxon>Burkholderiales</taxon>
        <taxon>Oxalobacteraceae</taxon>
        <taxon>Telluria group</taxon>
        <taxon>Massilia</taxon>
    </lineage>
</organism>
<sequence>MENLPAFDLLTTPFGELKKLTLVQILTVPFAPLMLLRPLKLFKSTLGLTPGVATVPDPEFLVVLLEGMTHQEALRGQLNIQFKNLENLLRGAHVPTNTTLRLLQAALGIDADVLAALVHGNKNGHLMPQYVNGAQVMEGLFFNVFKVLGSAVHSCPSCQGNVLADMDAWWGSSPLRLAPDAYGFVDRLLKCVVGADWLLGYAKPEARPLKGSLVILADPRNHPIGQWMDLVRFMRGDKHLWQIAIDDGIGQAGEVGVPAGRLAKWKSGQDLLPMAKASLMIKDLPKQAALHSSLLAARMFALAIDVVRATAAGEGYPTRAAAQQIVADRFKQLQANFKLSIEIFSGMAQSQPAVVAANGSKLALPPGSSSAKEL</sequence>
<evidence type="ECO:0000313" key="2">
    <source>
        <dbReference type="Proteomes" id="UP000241421"/>
    </source>
</evidence>
<gene>
    <name evidence="1" type="ORF">C7C56_000315</name>
</gene>
<dbReference type="Proteomes" id="UP000241421">
    <property type="component" value="Unassembled WGS sequence"/>
</dbReference>
<dbReference type="EMBL" id="PXWF02000006">
    <property type="protein sequence ID" value="PWF55729.1"/>
    <property type="molecule type" value="Genomic_DNA"/>
</dbReference>
<protein>
    <submittedName>
        <fullName evidence="1">Uncharacterized protein</fullName>
    </submittedName>
</protein>
<name>A0A2U2I7R1_9BURK</name>
<dbReference type="RefSeq" id="WP_106755521.1">
    <property type="nucleotide sequence ID" value="NZ_PXWF02000006.1"/>
</dbReference>
<dbReference type="OrthoDB" id="9123899at2"/>
<evidence type="ECO:0000313" key="1">
    <source>
        <dbReference type="EMBL" id="PWF55729.1"/>
    </source>
</evidence>
<dbReference type="AlphaFoldDB" id="A0A2U2I7R1"/>
<accession>A0A2U2I7R1</accession>
<keyword evidence="2" id="KW-1185">Reference proteome</keyword>